<reference evidence="9" key="1">
    <citation type="submission" date="2020-06" db="EMBL/GenBank/DDBJ databases">
        <title>Draft genome of Bugula neritina, a colonial animal packing powerful symbionts and potential medicines.</title>
        <authorList>
            <person name="Rayko M."/>
        </authorList>
    </citation>
    <scope>NUCLEOTIDE SEQUENCE [LARGE SCALE GENOMIC DNA]</scope>
    <source>
        <strain evidence="9">Kwan_BN1</strain>
    </source>
</reference>
<evidence type="ECO:0000256" key="3">
    <source>
        <dbReference type="ARBA" id="ARBA00018306"/>
    </source>
</evidence>
<dbReference type="PANTHER" id="PTHR16318">
    <property type="entry name" value="GAMMA-SECRETASE SUBUNIT PEN-2"/>
    <property type="match status" value="1"/>
</dbReference>
<evidence type="ECO:0000256" key="2">
    <source>
        <dbReference type="ARBA" id="ARBA00009607"/>
    </source>
</evidence>
<keyword evidence="7 8" id="KW-0472">Membrane</keyword>
<evidence type="ECO:0000313" key="9">
    <source>
        <dbReference type="EMBL" id="KAF6031416.1"/>
    </source>
</evidence>
<dbReference type="InterPro" id="IPR019379">
    <property type="entry name" value="Gamma_Secretase_Asp_P_PEN2"/>
</dbReference>
<comment type="subcellular location">
    <subcellularLocation>
        <location evidence="1">Membrane</location>
        <topology evidence="1">Multi-pass membrane protein</topology>
    </subcellularLocation>
</comment>
<protein>
    <recommendedName>
        <fullName evidence="3">Gamma-secretase subunit PEN-2</fullName>
    </recommendedName>
</protein>
<dbReference type="Pfam" id="PF10251">
    <property type="entry name" value="PEN-2"/>
    <property type="match status" value="1"/>
</dbReference>
<keyword evidence="4 8" id="KW-0812">Transmembrane</keyword>
<feature type="transmembrane region" description="Helical" evidence="8">
    <location>
        <begin position="29"/>
        <end position="49"/>
    </location>
</feature>
<keyword evidence="6 8" id="KW-1133">Transmembrane helix</keyword>
<dbReference type="AlphaFoldDB" id="A0A7J7K1E9"/>
<dbReference type="Proteomes" id="UP000593567">
    <property type="component" value="Unassembled WGS sequence"/>
</dbReference>
<keyword evidence="10" id="KW-1185">Reference proteome</keyword>
<dbReference type="PANTHER" id="PTHR16318:SF0">
    <property type="entry name" value="GAMMA-SECRETASE SUBUNIT PEN-2"/>
    <property type="match status" value="1"/>
</dbReference>
<dbReference type="GO" id="GO:0070765">
    <property type="term" value="C:gamma-secretase complex"/>
    <property type="evidence" value="ECO:0007669"/>
    <property type="project" value="TreeGrafter"/>
</dbReference>
<organism evidence="9 10">
    <name type="scientific">Bugula neritina</name>
    <name type="common">Brown bryozoan</name>
    <name type="synonym">Sertularia neritina</name>
    <dbReference type="NCBI Taxonomy" id="10212"/>
    <lineage>
        <taxon>Eukaryota</taxon>
        <taxon>Metazoa</taxon>
        <taxon>Spiralia</taxon>
        <taxon>Lophotrochozoa</taxon>
        <taxon>Bryozoa</taxon>
        <taxon>Gymnolaemata</taxon>
        <taxon>Cheilostomatida</taxon>
        <taxon>Flustrina</taxon>
        <taxon>Buguloidea</taxon>
        <taxon>Bugulidae</taxon>
        <taxon>Bugula</taxon>
    </lineage>
</organism>
<comment type="caution">
    <text evidence="9">The sequence shown here is derived from an EMBL/GenBank/DDBJ whole genome shotgun (WGS) entry which is preliminary data.</text>
</comment>
<dbReference type="OrthoDB" id="524898at2759"/>
<evidence type="ECO:0000256" key="6">
    <source>
        <dbReference type="ARBA" id="ARBA00022989"/>
    </source>
</evidence>
<keyword evidence="5" id="KW-0914">Notch signaling pathway</keyword>
<evidence type="ECO:0000313" key="10">
    <source>
        <dbReference type="Proteomes" id="UP000593567"/>
    </source>
</evidence>
<evidence type="ECO:0000256" key="5">
    <source>
        <dbReference type="ARBA" id="ARBA00022976"/>
    </source>
</evidence>
<evidence type="ECO:0000256" key="1">
    <source>
        <dbReference type="ARBA" id="ARBA00004141"/>
    </source>
</evidence>
<gene>
    <name evidence="9" type="ORF">EB796_010282</name>
</gene>
<feature type="transmembrane region" description="Helical" evidence="8">
    <location>
        <begin position="69"/>
        <end position="89"/>
    </location>
</feature>
<dbReference type="GO" id="GO:0007219">
    <property type="term" value="P:Notch signaling pathway"/>
    <property type="evidence" value="ECO:0007669"/>
    <property type="project" value="UniProtKB-KW"/>
</dbReference>
<evidence type="ECO:0000256" key="4">
    <source>
        <dbReference type="ARBA" id="ARBA00022692"/>
    </source>
</evidence>
<name>A0A7J7K1E9_BUGNE</name>
<proteinExistence type="inferred from homology"/>
<accession>A0A7J7K1E9</accession>
<sequence>MLTQLDLLEQSLDLSKVSNEEKLKICRKYYLAGFALLPFVWAINAVWFFKYAFKSTEFPEQKKMRSYVLQSLVGCVVWTIALIIWISLYQINRASWGLIGDQISFIIPLNRI</sequence>
<comment type="similarity">
    <text evidence="2">Belongs to the PEN-2 family.</text>
</comment>
<evidence type="ECO:0000256" key="8">
    <source>
        <dbReference type="SAM" id="Phobius"/>
    </source>
</evidence>
<dbReference type="EMBL" id="VXIV02001606">
    <property type="protein sequence ID" value="KAF6031416.1"/>
    <property type="molecule type" value="Genomic_DNA"/>
</dbReference>
<evidence type="ECO:0000256" key="7">
    <source>
        <dbReference type="ARBA" id="ARBA00023136"/>
    </source>
</evidence>